<dbReference type="OrthoDB" id="3169603at2"/>
<dbReference type="SUPFAM" id="SSF52540">
    <property type="entry name" value="P-loop containing nucleoside triphosphate hydrolases"/>
    <property type="match status" value="2"/>
</dbReference>
<dbReference type="PROSITE" id="PS00211">
    <property type="entry name" value="ABC_TRANSPORTER_1"/>
    <property type="match status" value="1"/>
</dbReference>
<dbReference type="Gene3D" id="3.40.50.300">
    <property type="entry name" value="P-loop containing nucleotide triphosphate hydrolases"/>
    <property type="match status" value="2"/>
</dbReference>
<feature type="coiled-coil region" evidence="4">
    <location>
        <begin position="300"/>
        <end position="327"/>
    </location>
</feature>
<dbReference type="InterPro" id="IPR017871">
    <property type="entry name" value="ABC_transporter-like_CS"/>
</dbReference>
<dbReference type="FunFam" id="3.40.50.300:FF:001320">
    <property type="entry name" value="Heme ABC transporter ATP-binding protein"/>
    <property type="match status" value="1"/>
</dbReference>
<keyword evidence="1" id="KW-0677">Repeat</keyword>
<dbReference type="PROSITE" id="PS50893">
    <property type="entry name" value="ABC_TRANSPORTER_2"/>
    <property type="match status" value="2"/>
</dbReference>
<dbReference type="AlphaFoldDB" id="A0A0K9XLK5"/>
<evidence type="ECO:0000256" key="4">
    <source>
        <dbReference type="SAM" id="Coils"/>
    </source>
</evidence>
<evidence type="ECO:0000256" key="3">
    <source>
        <dbReference type="ARBA" id="ARBA00022840"/>
    </source>
</evidence>
<gene>
    <name evidence="6" type="ORF">AC230_05390</name>
</gene>
<comment type="caution">
    <text evidence="6">The sequence shown here is derived from an EMBL/GenBank/DDBJ whole genome shotgun (WGS) entry which is preliminary data.</text>
</comment>
<dbReference type="GO" id="GO:0016887">
    <property type="term" value="F:ATP hydrolysis activity"/>
    <property type="evidence" value="ECO:0007669"/>
    <property type="project" value="InterPro"/>
</dbReference>
<protein>
    <submittedName>
        <fullName evidence="6">ABC transporter</fullName>
    </submittedName>
</protein>
<dbReference type="STRING" id="1678637.AC230_05390"/>
<dbReference type="PANTHER" id="PTHR19211">
    <property type="entry name" value="ATP-BINDING TRANSPORT PROTEIN-RELATED"/>
    <property type="match status" value="1"/>
</dbReference>
<proteinExistence type="predicted"/>
<dbReference type="InterPro" id="IPR003439">
    <property type="entry name" value="ABC_transporter-like_ATP-bd"/>
</dbReference>
<dbReference type="InterPro" id="IPR027417">
    <property type="entry name" value="P-loop_NTPase"/>
</dbReference>
<feature type="domain" description="ABC transporter" evidence="5">
    <location>
        <begin position="8"/>
        <end position="240"/>
    </location>
</feature>
<keyword evidence="2" id="KW-0547">Nucleotide-binding</keyword>
<keyword evidence="7" id="KW-1185">Reference proteome</keyword>
<dbReference type="EMBL" id="LFXA01000002">
    <property type="protein sequence ID" value="KNB53991.1"/>
    <property type="molecule type" value="Genomic_DNA"/>
</dbReference>
<dbReference type="FunFam" id="3.40.50.300:FF:000597">
    <property type="entry name" value="ABC transporter ATP-binding protein"/>
    <property type="match status" value="1"/>
</dbReference>
<feature type="domain" description="ABC transporter" evidence="5">
    <location>
        <begin position="321"/>
        <end position="543"/>
    </location>
</feature>
<reference evidence="7" key="1">
    <citation type="submission" date="2015-07" db="EMBL/GenBank/DDBJ databases">
        <title>Draft genome sequence of Streptomyces sp. CMAA 1322, a bacterium isolated from Caatinga biome, from dry forest semiarid of Brazil.</title>
        <authorList>
            <person name="Santos S.N."/>
            <person name="Gacesa R."/>
            <person name="Taketani R.G."/>
            <person name="Long P.F."/>
            <person name="Melo I.S."/>
        </authorList>
    </citation>
    <scope>NUCLEOTIDE SEQUENCE [LARGE SCALE GENOMIC DNA]</scope>
    <source>
        <strain evidence="7">CMAA 1322</strain>
    </source>
</reference>
<keyword evidence="4" id="KW-0175">Coiled coil</keyword>
<dbReference type="InterPro" id="IPR050611">
    <property type="entry name" value="ABCF"/>
</dbReference>
<dbReference type="Pfam" id="PF00005">
    <property type="entry name" value="ABC_tran"/>
    <property type="match status" value="2"/>
</dbReference>
<evidence type="ECO:0000313" key="7">
    <source>
        <dbReference type="Proteomes" id="UP000037288"/>
    </source>
</evidence>
<evidence type="ECO:0000313" key="6">
    <source>
        <dbReference type="EMBL" id="KNB53991.1"/>
    </source>
</evidence>
<dbReference type="PATRIC" id="fig|1678637.3.peg.1171"/>
<evidence type="ECO:0000256" key="2">
    <source>
        <dbReference type="ARBA" id="ARBA00022741"/>
    </source>
</evidence>
<dbReference type="Proteomes" id="UP000037288">
    <property type="component" value="Unassembled WGS sequence"/>
</dbReference>
<dbReference type="PANTHER" id="PTHR19211:SF6">
    <property type="entry name" value="BLL7188 PROTEIN"/>
    <property type="match status" value="1"/>
</dbReference>
<dbReference type="SMART" id="SM00382">
    <property type="entry name" value="AAA"/>
    <property type="match status" value="2"/>
</dbReference>
<dbReference type="RefSeq" id="WP_049714730.1">
    <property type="nucleotide sequence ID" value="NZ_LFXA01000002.1"/>
</dbReference>
<evidence type="ECO:0000259" key="5">
    <source>
        <dbReference type="PROSITE" id="PS50893"/>
    </source>
</evidence>
<accession>A0A0K9XLK5</accession>
<organism evidence="6 7">
    <name type="scientific">Streptomyces caatingaensis</name>
    <dbReference type="NCBI Taxonomy" id="1678637"/>
    <lineage>
        <taxon>Bacteria</taxon>
        <taxon>Bacillati</taxon>
        <taxon>Actinomycetota</taxon>
        <taxon>Actinomycetes</taxon>
        <taxon>Kitasatosporales</taxon>
        <taxon>Streptomycetaceae</taxon>
        <taxon>Streptomyces</taxon>
    </lineage>
</organism>
<dbReference type="GO" id="GO:0005524">
    <property type="term" value="F:ATP binding"/>
    <property type="evidence" value="ECO:0007669"/>
    <property type="project" value="UniProtKB-KW"/>
</dbReference>
<evidence type="ECO:0000256" key="1">
    <source>
        <dbReference type="ARBA" id="ARBA00022737"/>
    </source>
</evidence>
<keyword evidence="3" id="KW-0067">ATP-binding</keyword>
<name>A0A0K9XLK5_9ACTN</name>
<dbReference type="InterPro" id="IPR003593">
    <property type="entry name" value="AAA+_ATPase"/>
</dbReference>
<sequence length="546" mass="58877">MTATTASITCTSLSYAWADGTPVFDGLTTAFGPGRSGIVGLNGSGKSTLLKLITGELAPAAGSVRVTGEVGHLPQDAVLDTARRVDDVLGIAATRAALHAIEAGDAREEHFAAVGDDWDVEERARAVLDGLGLGGIGLDRTAGEVSGGECVLLRLAALLLRRPDVLLLDEPTNNLDLYARRRLYAAVEAWNGVMVVVSHDRELLERVDRIAELRSGDVTWYGGGYSAYEQQLAAEQEAAGRLVRAAESDLRRQQRELADAHVKLARRKRYGQKMWDTKREPKVVMGERRRQAQVSAGKHRLLHEERLAEARERLDEAAEALRDDDEIRVDLPATAVPHGRTVLTLSGLRLAHGARVDGEFELRGPERVALVGRNGAGKTTLLRTIAGELAPPAGEATAHVPLRFLPQRLDLLDGELSVAANVARFAPATTDNHIRAGLARFLFKGARADLPAAGLSGGERFRATLAALLLADPAPQLLMLDEPTNNLDTASVRRLTTALESYEGALIVAGHDLRFLESLGITRWLRLDGRLRETTAEEVRAEAGEG</sequence>